<reference evidence="5" key="1">
    <citation type="submission" date="2016-10" db="EMBL/GenBank/DDBJ databases">
        <authorList>
            <person name="Varghese N."/>
        </authorList>
    </citation>
    <scope>NUCLEOTIDE SEQUENCE [LARGE SCALE GENOMIC DNA]</scope>
    <source>
        <strain evidence="5">DSM 18820</strain>
    </source>
</reference>
<dbReference type="STRING" id="388950.GCA_001611675_00847"/>
<dbReference type="PANTHER" id="PTHR38593">
    <property type="entry name" value="BLR2558 PROTEIN"/>
    <property type="match status" value="1"/>
</dbReference>
<keyword evidence="5" id="KW-1185">Reference proteome</keyword>
<dbReference type="PANTHER" id="PTHR38593:SF1">
    <property type="entry name" value="BLR2558 PROTEIN"/>
    <property type="match status" value="1"/>
</dbReference>
<protein>
    <submittedName>
        <fullName evidence="4">Putative membrane protein</fullName>
    </submittedName>
</protein>
<evidence type="ECO:0000256" key="2">
    <source>
        <dbReference type="SAM" id="SignalP"/>
    </source>
</evidence>
<keyword evidence="2" id="KW-0732">Signal</keyword>
<feature type="compositionally biased region" description="Low complexity" evidence="1">
    <location>
        <begin position="25"/>
        <end position="41"/>
    </location>
</feature>
<dbReference type="OrthoDB" id="850980at2"/>
<evidence type="ECO:0000259" key="3">
    <source>
        <dbReference type="Pfam" id="PF13628"/>
    </source>
</evidence>
<feature type="domain" description="DUF4142" evidence="3">
    <location>
        <begin position="48"/>
        <end position="183"/>
    </location>
</feature>
<dbReference type="AlphaFoldDB" id="A0A1I7K0U3"/>
<dbReference type="PROSITE" id="PS51257">
    <property type="entry name" value="PROKAR_LIPOPROTEIN"/>
    <property type="match status" value="1"/>
</dbReference>
<dbReference type="Proteomes" id="UP000182491">
    <property type="component" value="Unassembled WGS sequence"/>
</dbReference>
<feature type="signal peptide" evidence="2">
    <location>
        <begin position="1"/>
        <end position="21"/>
    </location>
</feature>
<feature type="region of interest" description="Disordered" evidence="1">
    <location>
        <begin position="22"/>
        <end position="41"/>
    </location>
</feature>
<name>A0A1I7K0U3_9BACT</name>
<dbReference type="Pfam" id="PF13628">
    <property type="entry name" value="DUF4142"/>
    <property type="match status" value="1"/>
</dbReference>
<evidence type="ECO:0000313" key="4">
    <source>
        <dbReference type="EMBL" id="SFU91044.1"/>
    </source>
</evidence>
<dbReference type="RefSeq" id="WP_068837010.1">
    <property type="nucleotide sequence ID" value="NZ_BMXC01000004.1"/>
</dbReference>
<feature type="chain" id="PRO_5010282417" evidence="2">
    <location>
        <begin position="22"/>
        <end position="201"/>
    </location>
</feature>
<evidence type="ECO:0000313" key="5">
    <source>
        <dbReference type="Proteomes" id="UP000182491"/>
    </source>
</evidence>
<dbReference type="EMBL" id="FPCA01000004">
    <property type="protein sequence ID" value="SFU91044.1"/>
    <property type="molecule type" value="Genomic_DNA"/>
</dbReference>
<sequence length="201" mass="22254">MRRITIALWCFSGAIAFSSCGSGEGNTEAGTENGTATVAGTDSTITDQNKELLAFAAQNAMLQVQLGQMAAKQGATDNVKAYGQQLVDWYNTKQKEVQDLSQQYGVTLPQQLESEQTEYLEEIRTAEANKFDEKYWESVIDAQKDAIEKFEDNLNDVEAADATAFTLWARNSEKELRAQMEQALAYQLELKNNEGGITESL</sequence>
<accession>A0A1I7K0U3</accession>
<evidence type="ECO:0000256" key="1">
    <source>
        <dbReference type="SAM" id="MobiDB-lite"/>
    </source>
</evidence>
<gene>
    <name evidence="4" type="ORF">SAMN04487941_3266</name>
</gene>
<proteinExistence type="predicted"/>
<organism evidence="4 5">
    <name type="scientific">Pontibacter akesuensis</name>
    <dbReference type="NCBI Taxonomy" id="388950"/>
    <lineage>
        <taxon>Bacteria</taxon>
        <taxon>Pseudomonadati</taxon>
        <taxon>Bacteroidota</taxon>
        <taxon>Cytophagia</taxon>
        <taxon>Cytophagales</taxon>
        <taxon>Hymenobacteraceae</taxon>
        <taxon>Pontibacter</taxon>
    </lineage>
</organism>
<dbReference type="InterPro" id="IPR025419">
    <property type="entry name" value="DUF4142"/>
</dbReference>